<dbReference type="KEGG" id="vg:75690770"/>
<dbReference type="InterPro" id="IPR013783">
    <property type="entry name" value="Ig-like_fold"/>
</dbReference>
<evidence type="ECO:0000313" key="2">
    <source>
        <dbReference type="EMBL" id="QWM90468.1"/>
    </source>
</evidence>
<dbReference type="Proteomes" id="UP000827432">
    <property type="component" value="Segment"/>
</dbReference>
<feature type="domain" description="BACON" evidence="1">
    <location>
        <begin position="36"/>
        <end position="87"/>
    </location>
</feature>
<organism evidence="2 3">
    <name type="scientific">uncultured phage cr2_1</name>
    <dbReference type="NCBI Taxonomy" id="2986394"/>
    <lineage>
        <taxon>Viruses</taxon>
        <taxon>Duplodnaviria</taxon>
        <taxon>Heunggongvirae</taxon>
        <taxon>Uroviricota</taxon>
        <taxon>Caudoviricetes</taxon>
        <taxon>Crassvirales</taxon>
        <taxon>Crevaviridae</taxon>
        <taxon>Coarsevirinae</taxon>
        <taxon>Junduvirus</taxon>
        <taxon>Junduvirus communis</taxon>
    </lineage>
</organism>
<proteinExistence type="predicted"/>
<name>A0AAE7RYX3_9CAUD</name>
<evidence type="ECO:0000313" key="3">
    <source>
        <dbReference type="Proteomes" id="UP000827432"/>
    </source>
</evidence>
<dbReference type="InterPro" id="IPR024361">
    <property type="entry name" value="BACON"/>
</dbReference>
<evidence type="ECO:0000259" key="1">
    <source>
        <dbReference type="Pfam" id="PF13004"/>
    </source>
</evidence>
<protein>
    <recommendedName>
        <fullName evidence="1">BACON domain-containing protein</fullName>
    </recommendedName>
</protein>
<accession>A0AAE7RYX3</accession>
<sequence length="227" mass="23622">MVKDSALNERATAVEIGGLVDGVGAPVMRAGYALRSKPSWITLGAVEGTGNSQVDVTAPVYKGRNGRSGLITVTVEDLTEDVTLQQEGSTIWDVTTQSLAFVKTGEAKKFTGNSNLASITFAVDSDASSWLTAGKLIVNEKEYNSGAAIEGDPGADDIYAFEITFTAAANPTVNTRTGNITVNGQKYTVTQAAGDATLSVSPTALTFTAAGETKQITITTNTAWTIS</sequence>
<gene>
    <name evidence="2" type="primary">gp_26605</name>
</gene>
<dbReference type="RefSeq" id="YP_010360040.1">
    <property type="nucleotide sequence ID" value="NC_062779.1"/>
</dbReference>
<reference evidence="2 3" key="1">
    <citation type="submission" date="2021-04" db="EMBL/GenBank/DDBJ databases">
        <authorList>
            <person name="Shkoporov A.N."/>
            <person name="Stockdale S.R."/>
            <person name="Guerin E."/>
            <person name="Ross R.P."/>
            <person name="Hill C."/>
        </authorList>
    </citation>
    <scope>NUCLEOTIDE SEQUENCE [LARGE SCALE GENOMIC DNA]</scope>
    <source>
        <strain evidence="3">cr2_1</strain>
    </source>
</reference>
<feature type="domain" description="BACON" evidence="1">
    <location>
        <begin position="124"/>
        <end position="192"/>
    </location>
</feature>
<dbReference type="Gene3D" id="2.60.40.10">
    <property type="entry name" value="Immunoglobulins"/>
    <property type="match status" value="3"/>
</dbReference>
<keyword evidence="3" id="KW-1185">Reference proteome</keyword>
<dbReference type="EMBL" id="MZ130489">
    <property type="protein sequence ID" value="QWM90468.1"/>
    <property type="molecule type" value="Genomic_DNA"/>
</dbReference>
<dbReference type="GeneID" id="75690770"/>
<dbReference type="Pfam" id="PF13004">
    <property type="entry name" value="BACON"/>
    <property type="match status" value="2"/>
</dbReference>